<geneLocation type="plasmid" evidence="2">
    <name>pelp_2</name>
</geneLocation>
<protein>
    <submittedName>
        <fullName evidence="1">Uncharacterized protein</fullName>
    </submittedName>
</protein>
<dbReference type="KEGG" id="tpla:ElP_73310"/>
<sequence length="83" mass="8807">MSNPTVQAIKSKYAGPEPFLDGRARRLWAAAEARAIGRGGITRVAEATVPSRVAIRAGRTELDLPATHSTRIEGGRARAGPKD</sequence>
<dbReference type="Proteomes" id="UP000317835">
    <property type="component" value="Plasmid pElP_2"/>
</dbReference>
<keyword evidence="2" id="KW-1185">Reference proteome</keyword>
<evidence type="ECO:0000313" key="2">
    <source>
        <dbReference type="Proteomes" id="UP000317835"/>
    </source>
</evidence>
<name>A0A518HEU2_9BACT</name>
<organism evidence="1 2">
    <name type="scientific">Tautonia plasticadhaerens</name>
    <dbReference type="NCBI Taxonomy" id="2527974"/>
    <lineage>
        <taxon>Bacteria</taxon>
        <taxon>Pseudomonadati</taxon>
        <taxon>Planctomycetota</taxon>
        <taxon>Planctomycetia</taxon>
        <taxon>Isosphaerales</taxon>
        <taxon>Isosphaeraceae</taxon>
        <taxon>Tautonia</taxon>
    </lineage>
</organism>
<dbReference type="EMBL" id="CP036428">
    <property type="protein sequence ID" value="QDV39365.1"/>
    <property type="molecule type" value="Genomic_DNA"/>
</dbReference>
<dbReference type="RefSeq" id="WP_145279599.1">
    <property type="nucleotide sequence ID" value="NZ_CP036428.1"/>
</dbReference>
<proteinExistence type="predicted"/>
<accession>A0A518HEU2</accession>
<gene>
    <name evidence="1" type="ORF">ElP_73310</name>
</gene>
<reference evidence="1 2" key="1">
    <citation type="submission" date="2019-02" db="EMBL/GenBank/DDBJ databases">
        <title>Deep-cultivation of Planctomycetes and their phenomic and genomic characterization uncovers novel biology.</title>
        <authorList>
            <person name="Wiegand S."/>
            <person name="Jogler M."/>
            <person name="Boedeker C."/>
            <person name="Pinto D."/>
            <person name="Vollmers J."/>
            <person name="Rivas-Marin E."/>
            <person name="Kohn T."/>
            <person name="Peeters S.H."/>
            <person name="Heuer A."/>
            <person name="Rast P."/>
            <person name="Oberbeckmann S."/>
            <person name="Bunk B."/>
            <person name="Jeske O."/>
            <person name="Meyerdierks A."/>
            <person name="Storesund J.E."/>
            <person name="Kallscheuer N."/>
            <person name="Luecker S."/>
            <person name="Lage O.M."/>
            <person name="Pohl T."/>
            <person name="Merkel B.J."/>
            <person name="Hornburger P."/>
            <person name="Mueller R.-W."/>
            <person name="Bruemmer F."/>
            <person name="Labrenz M."/>
            <person name="Spormann A.M."/>
            <person name="Op den Camp H."/>
            <person name="Overmann J."/>
            <person name="Amann R."/>
            <person name="Jetten M.S.M."/>
            <person name="Mascher T."/>
            <person name="Medema M.H."/>
            <person name="Devos D.P."/>
            <person name="Kaster A.-K."/>
            <person name="Ovreas L."/>
            <person name="Rohde M."/>
            <person name="Galperin M.Y."/>
            <person name="Jogler C."/>
        </authorList>
    </citation>
    <scope>NUCLEOTIDE SEQUENCE [LARGE SCALE GENOMIC DNA]</scope>
    <source>
        <strain evidence="1 2">ElP</strain>
        <plasmid evidence="2">pelp_2</plasmid>
    </source>
</reference>
<keyword evidence="1" id="KW-0614">Plasmid</keyword>
<dbReference type="AlphaFoldDB" id="A0A518HEU2"/>
<evidence type="ECO:0000313" key="1">
    <source>
        <dbReference type="EMBL" id="QDV39365.1"/>
    </source>
</evidence>